<evidence type="ECO:0000259" key="3">
    <source>
        <dbReference type="Pfam" id="PF20703"/>
    </source>
</evidence>
<name>A0A7Y9DS84_9PSEU</name>
<evidence type="ECO:0000313" key="5">
    <source>
        <dbReference type="Proteomes" id="UP000535890"/>
    </source>
</evidence>
<gene>
    <name evidence="4" type="ORF">BJ983_000620</name>
</gene>
<evidence type="ECO:0000256" key="1">
    <source>
        <dbReference type="SAM" id="MobiDB-lite"/>
    </source>
</evidence>
<dbReference type="InterPro" id="IPR015943">
    <property type="entry name" value="WD40/YVTN_repeat-like_dom_sf"/>
</dbReference>
<reference evidence="4 5" key="1">
    <citation type="submission" date="2020-07" db="EMBL/GenBank/DDBJ databases">
        <title>Sequencing the genomes of 1000 actinobacteria strains.</title>
        <authorList>
            <person name="Klenk H.-P."/>
        </authorList>
    </citation>
    <scope>NUCLEOTIDE SEQUENCE [LARGE SCALE GENOMIC DNA]</scope>
    <source>
        <strain evidence="4 5">DSM 45772</strain>
    </source>
</reference>
<keyword evidence="2" id="KW-0472">Membrane</keyword>
<keyword evidence="5" id="KW-1185">Reference proteome</keyword>
<dbReference type="SUPFAM" id="SSF50969">
    <property type="entry name" value="YVTN repeat-like/Quinoprotein amine dehydrogenase"/>
    <property type="match status" value="1"/>
</dbReference>
<dbReference type="Proteomes" id="UP000535890">
    <property type="component" value="Unassembled WGS sequence"/>
</dbReference>
<dbReference type="SUPFAM" id="SSF50998">
    <property type="entry name" value="Quinoprotein alcohol dehydrogenase-like"/>
    <property type="match status" value="1"/>
</dbReference>
<dbReference type="AlphaFoldDB" id="A0A7Y9DS84"/>
<dbReference type="RefSeq" id="WP_179792459.1">
    <property type="nucleotide sequence ID" value="NZ_BAABHP010000018.1"/>
</dbReference>
<protein>
    <recommendedName>
        <fullName evidence="3">Novel STAND NTPase 1 domain-containing protein</fullName>
    </recommendedName>
</protein>
<dbReference type="InterPro" id="IPR011044">
    <property type="entry name" value="Quino_amine_DH_bsu"/>
</dbReference>
<dbReference type="Gene3D" id="2.130.10.10">
    <property type="entry name" value="YVTN repeat-like/Quinoprotein amine dehydrogenase"/>
    <property type="match status" value="1"/>
</dbReference>
<feature type="transmembrane region" description="Helical" evidence="2">
    <location>
        <begin position="536"/>
        <end position="556"/>
    </location>
</feature>
<feature type="domain" description="Novel STAND NTPase 1" evidence="3">
    <location>
        <begin position="202"/>
        <end position="259"/>
    </location>
</feature>
<feature type="region of interest" description="Disordered" evidence="1">
    <location>
        <begin position="1223"/>
        <end position="1244"/>
    </location>
</feature>
<dbReference type="Pfam" id="PF20703">
    <property type="entry name" value="nSTAND1"/>
    <property type="match status" value="2"/>
</dbReference>
<proteinExistence type="predicted"/>
<sequence>MEQHGAVARVCTADGVAVGAGVLLTPSLLATCAHVVATALGHDAVADEAPDDGVRIDLPFLPGTPSRSGRIRRWAPPTADGGGDIALLDLDAPAPAVVVPEWTRPRPWGTAFRVVGFPVGREDGVWAEGRLRAVQGSGWLQLAVDDGSTIGPGFSGAPVLDATTGTVLGLAVTDDRLSRGRTAYALTADDVLPLAPEVLANPFPGARAFTAEDHDLFVGREEETARCREVLAEHGVVVIAAGSGQGATSLLQAGLRAAAPDVVIADRLDLHPDPAAWLREQTRPVVGTARADRWQRIAGDPALQAVTVTIDGLDRERLRRAVLEPAASRPGPTVDAATAARLVDDAADAPGGLALLQRLLHRSVEDGTPPGDVGAAAVAVADAAWADLDEANRAVARPLLLGLVRAHDDGFGPGELPLDGLDDARHAVLETLAAARVVTIGRGGRPVAEPAHRALVDRWSPLADQLAADGPFLRWHDEARARARTWRRDPTVVLRAEALEQAEEHVENRAADVDGTVHALVAASRDRRARERRRRLVLIAVLLVLVLTTGLLTVSVSRVRLAAARATHNAETLGALSLAALPGDPSSGTQLALAAYRSDPSDVTARNALARAYVERRLTTSTMPVAGADDPAAVLVPDPEAEDTMVVAPGSALFVYRLYSPTPVFETVPGRDADTRPVSVSDGGRFVVLRTDTGAVRVWDRNTTTPPRFVPGSAVASVVATPDGTHLLATGPDGSGTLVSRVDLEALTSTVVARLPEAGDTAAPTADPTRLLITTPDGARTVRDATTGAVVGAVPTDAGVGLQGTVTVRCDTDPDETVVVADTATGAVRTRVPTGPHGCAGRPAMITAEGAHLVWLEGAPGTSATQPIQVVDLPDGRRRAAWVPSASAVMPPSAAVGIPVNPRFDIRHGQGELIDHGQVDGLNLLDSPTFRAPSATPPPVLKGPVDAIAVVPDATGATAFDAFGPRALGRLDAPPGGWSSVLVSPTAGSFLAVDRAPTGPRIDEYDLPRFRPLGSYPLPPSHDPPVVLARGGDDLVDRADGALTWFSATSHRPLAPPVPVGTGAAAASPDASQVAVREPGAIGLFSPGGIVASFPTTGAAGGMLLEANRLLSVDDPGDLVARAVPSGAVTARVPVPTGTGAVLGVDGADRPVTWDATLFRLAIWDVAAGRQVADVPLPPGVAPRPVAGGRIELDEGDVAFSIPTDADLWRVRLCQTQNRDFSATERTELPSGTSEVRPCSLADE</sequence>
<keyword evidence="2" id="KW-0812">Transmembrane</keyword>
<dbReference type="InterPro" id="IPR011047">
    <property type="entry name" value="Quinoprotein_ADH-like_sf"/>
</dbReference>
<evidence type="ECO:0000313" key="4">
    <source>
        <dbReference type="EMBL" id="NYD34518.1"/>
    </source>
</evidence>
<dbReference type="InterPro" id="IPR049052">
    <property type="entry name" value="nSTAND1"/>
</dbReference>
<accession>A0A7Y9DS84</accession>
<comment type="caution">
    <text evidence="4">The sequence shown here is derived from an EMBL/GenBank/DDBJ whole genome shotgun (WGS) entry which is preliminary data.</text>
</comment>
<dbReference type="EMBL" id="JACCBN010000001">
    <property type="protein sequence ID" value="NYD34518.1"/>
    <property type="molecule type" value="Genomic_DNA"/>
</dbReference>
<feature type="domain" description="Novel STAND NTPase 1" evidence="3">
    <location>
        <begin position="281"/>
        <end position="488"/>
    </location>
</feature>
<dbReference type="InterPro" id="IPR009003">
    <property type="entry name" value="Peptidase_S1_PA"/>
</dbReference>
<dbReference type="SUPFAM" id="SSF50494">
    <property type="entry name" value="Trypsin-like serine proteases"/>
    <property type="match status" value="1"/>
</dbReference>
<evidence type="ECO:0000256" key="2">
    <source>
        <dbReference type="SAM" id="Phobius"/>
    </source>
</evidence>
<keyword evidence="2" id="KW-1133">Transmembrane helix</keyword>
<organism evidence="4 5">
    <name type="scientific">Actinomycetospora corticicola</name>
    <dbReference type="NCBI Taxonomy" id="663602"/>
    <lineage>
        <taxon>Bacteria</taxon>
        <taxon>Bacillati</taxon>
        <taxon>Actinomycetota</taxon>
        <taxon>Actinomycetes</taxon>
        <taxon>Pseudonocardiales</taxon>
        <taxon>Pseudonocardiaceae</taxon>
        <taxon>Actinomycetospora</taxon>
    </lineage>
</organism>